<reference evidence="1 2" key="1">
    <citation type="submission" date="2019-05" db="EMBL/GenBank/DDBJ databases">
        <title>Another draft genome of Portunus trituberculatus and its Hox gene families provides insights of decapod evolution.</title>
        <authorList>
            <person name="Jeong J.-H."/>
            <person name="Song I."/>
            <person name="Kim S."/>
            <person name="Choi T."/>
            <person name="Kim D."/>
            <person name="Ryu S."/>
            <person name="Kim W."/>
        </authorList>
    </citation>
    <scope>NUCLEOTIDE SEQUENCE [LARGE SCALE GENOMIC DNA]</scope>
    <source>
        <tissue evidence="1">Muscle</tissue>
    </source>
</reference>
<dbReference type="Proteomes" id="UP000324222">
    <property type="component" value="Unassembled WGS sequence"/>
</dbReference>
<name>A0A5B7HFI5_PORTR</name>
<evidence type="ECO:0000313" key="2">
    <source>
        <dbReference type="Proteomes" id="UP000324222"/>
    </source>
</evidence>
<keyword evidence="2" id="KW-1185">Reference proteome</keyword>
<protein>
    <submittedName>
        <fullName evidence="1">Uncharacterized protein</fullName>
    </submittedName>
</protein>
<sequence>MARATCRLGPHTASAVYKLEEWMRLRLIQNVDKKTLRNMMASMNPLKREAINFRDITSHAKKEYFIQYFVDGCSARGLHFHDQYLFHIPEGLFRDNGI</sequence>
<dbReference type="AlphaFoldDB" id="A0A5B7HFI5"/>
<dbReference type="EMBL" id="VSRR010026560">
    <property type="protein sequence ID" value="MPC67658.1"/>
    <property type="molecule type" value="Genomic_DNA"/>
</dbReference>
<proteinExistence type="predicted"/>
<comment type="caution">
    <text evidence="1">The sequence shown here is derived from an EMBL/GenBank/DDBJ whole genome shotgun (WGS) entry which is preliminary data.</text>
</comment>
<organism evidence="1 2">
    <name type="scientific">Portunus trituberculatus</name>
    <name type="common">Swimming crab</name>
    <name type="synonym">Neptunus trituberculatus</name>
    <dbReference type="NCBI Taxonomy" id="210409"/>
    <lineage>
        <taxon>Eukaryota</taxon>
        <taxon>Metazoa</taxon>
        <taxon>Ecdysozoa</taxon>
        <taxon>Arthropoda</taxon>
        <taxon>Crustacea</taxon>
        <taxon>Multicrustacea</taxon>
        <taxon>Malacostraca</taxon>
        <taxon>Eumalacostraca</taxon>
        <taxon>Eucarida</taxon>
        <taxon>Decapoda</taxon>
        <taxon>Pleocyemata</taxon>
        <taxon>Brachyura</taxon>
        <taxon>Eubrachyura</taxon>
        <taxon>Portunoidea</taxon>
        <taxon>Portunidae</taxon>
        <taxon>Portuninae</taxon>
        <taxon>Portunus</taxon>
    </lineage>
</organism>
<evidence type="ECO:0000313" key="1">
    <source>
        <dbReference type="EMBL" id="MPC67658.1"/>
    </source>
</evidence>
<accession>A0A5B7HFI5</accession>
<gene>
    <name evidence="1" type="ORF">E2C01_061836</name>
</gene>